<dbReference type="PROSITE" id="PS01229">
    <property type="entry name" value="COF_2"/>
    <property type="match status" value="1"/>
</dbReference>
<sequence length="268" mass="29268">MYKLVVLDMDGTLLNSQKEITERVRKAINAAKDIGIKVVLASGRPIDGMSPALEALSLTTVDDYVLTCNASLTLNAGSREVIRSEFLTGQDARDLYHLSVKLGVNTHAYSAKQGLITPKTSKYTEHEADINQIKINICDFTTLEPDHEMLKIMMIDEADLLTAAINRLPDSLQEKYSMAQSAPFFYEFMSKKSGKANGVIALAAYLGFTQEEVICVGDAGNDLEMIQYAGLGIAMANATDDVKAVADYITLSNDQDGVAHVFEKFILA</sequence>
<evidence type="ECO:0000313" key="2">
    <source>
        <dbReference type="Proteomes" id="UP000000639"/>
    </source>
</evidence>
<dbReference type="InterPro" id="IPR023214">
    <property type="entry name" value="HAD_sf"/>
</dbReference>
<keyword evidence="1" id="KW-0378">Hydrolase</keyword>
<dbReference type="STRING" id="357804.Ping_1874"/>
<dbReference type="Proteomes" id="UP000000639">
    <property type="component" value="Chromosome"/>
</dbReference>
<accession>A1SVY5</accession>
<dbReference type="Gene3D" id="3.30.1240.10">
    <property type="match status" value="1"/>
</dbReference>
<dbReference type="eggNOG" id="COG0561">
    <property type="taxonomic scope" value="Bacteria"/>
</dbReference>
<dbReference type="Pfam" id="PF08282">
    <property type="entry name" value="Hydrolase_3"/>
    <property type="match status" value="1"/>
</dbReference>
<dbReference type="EMBL" id="CP000510">
    <property type="protein sequence ID" value="ABM03650.1"/>
    <property type="molecule type" value="Genomic_DNA"/>
</dbReference>
<dbReference type="InterPro" id="IPR000150">
    <property type="entry name" value="Cof"/>
</dbReference>
<reference evidence="1 2" key="1">
    <citation type="submission" date="2007-01" db="EMBL/GenBank/DDBJ databases">
        <title>Complete sequence of Psychromonas ingrahamii 37.</title>
        <authorList>
            <consortium name="US DOE Joint Genome Institute"/>
            <person name="Copeland A."/>
            <person name="Lucas S."/>
            <person name="Lapidus A."/>
            <person name="Barry K."/>
            <person name="Detter J.C."/>
            <person name="Glavina del Rio T."/>
            <person name="Hammon N."/>
            <person name="Israni S."/>
            <person name="Dalin E."/>
            <person name="Tice H."/>
            <person name="Pitluck S."/>
            <person name="Thompson L.S."/>
            <person name="Brettin T."/>
            <person name="Bruce D."/>
            <person name="Han C."/>
            <person name="Tapia R."/>
            <person name="Schmutz J."/>
            <person name="Larimer F."/>
            <person name="Land M."/>
            <person name="Hauser L."/>
            <person name="Kyrpides N."/>
            <person name="Ivanova N."/>
            <person name="Staley J."/>
            <person name="Richardson P."/>
        </authorList>
    </citation>
    <scope>NUCLEOTIDE SEQUENCE [LARGE SCALE GENOMIC DNA]</scope>
    <source>
        <strain evidence="1 2">37</strain>
    </source>
</reference>
<name>A1SVY5_PSYIN</name>
<dbReference type="SUPFAM" id="SSF56784">
    <property type="entry name" value="HAD-like"/>
    <property type="match status" value="1"/>
</dbReference>
<evidence type="ECO:0000313" key="1">
    <source>
        <dbReference type="EMBL" id="ABM03650.1"/>
    </source>
</evidence>
<dbReference type="GO" id="GO:0000287">
    <property type="term" value="F:magnesium ion binding"/>
    <property type="evidence" value="ECO:0007669"/>
    <property type="project" value="TreeGrafter"/>
</dbReference>
<dbReference type="HOGENOM" id="CLU_044146_0_1_6"/>
<dbReference type="KEGG" id="pin:Ping_1874"/>
<dbReference type="NCBIfam" id="TIGR00099">
    <property type="entry name" value="Cof-subfamily"/>
    <property type="match status" value="1"/>
</dbReference>
<gene>
    <name evidence="1" type="ordered locus">Ping_1874</name>
</gene>
<dbReference type="AlphaFoldDB" id="A1SVY5"/>
<dbReference type="GO" id="GO:0016791">
    <property type="term" value="F:phosphatase activity"/>
    <property type="evidence" value="ECO:0007669"/>
    <property type="project" value="TreeGrafter"/>
</dbReference>
<dbReference type="RefSeq" id="WP_011770210.1">
    <property type="nucleotide sequence ID" value="NC_008709.1"/>
</dbReference>
<dbReference type="CDD" id="cd07516">
    <property type="entry name" value="HAD_Pase"/>
    <property type="match status" value="1"/>
</dbReference>
<dbReference type="SFLD" id="SFLDG01144">
    <property type="entry name" value="C2.B.4:_PGP_Like"/>
    <property type="match status" value="1"/>
</dbReference>
<dbReference type="PANTHER" id="PTHR10000:SF8">
    <property type="entry name" value="HAD SUPERFAMILY HYDROLASE-LIKE, TYPE 3"/>
    <property type="match status" value="1"/>
</dbReference>
<protein>
    <submittedName>
        <fullName evidence="1">Cof-like hydrolase</fullName>
    </submittedName>
</protein>
<dbReference type="Gene3D" id="3.40.50.1000">
    <property type="entry name" value="HAD superfamily/HAD-like"/>
    <property type="match status" value="1"/>
</dbReference>
<dbReference type="OrthoDB" id="9795746at2"/>
<dbReference type="InterPro" id="IPR036412">
    <property type="entry name" value="HAD-like_sf"/>
</dbReference>
<organism evidence="1 2">
    <name type="scientific">Psychromonas ingrahamii (strain DSM 17664 / CCUG 51855 / 37)</name>
    <dbReference type="NCBI Taxonomy" id="357804"/>
    <lineage>
        <taxon>Bacteria</taxon>
        <taxon>Pseudomonadati</taxon>
        <taxon>Pseudomonadota</taxon>
        <taxon>Gammaproteobacteria</taxon>
        <taxon>Alteromonadales</taxon>
        <taxon>Psychromonadaceae</taxon>
        <taxon>Psychromonas</taxon>
    </lineage>
</organism>
<dbReference type="SFLD" id="SFLDG01140">
    <property type="entry name" value="C2.B:_Phosphomannomutase_and_P"/>
    <property type="match status" value="1"/>
</dbReference>
<dbReference type="NCBIfam" id="TIGR01484">
    <property type="entry name" value="HAD-SF-IIB"/>
    <property type="match status" value="1"/>
</dbReference>
<dbReference type="SFLD" id="SFLDS00003">
    <property type="entry name" value="Haloacid_Dehalogenase"/>
    <property type="match status" value="1"/>
</dbReference>
<dbReference type="PROSITE" id="PS01228">
    <property type="entry name" value="COF_1"/>
    <property type="match status" value="1"/>
</dbReference>
<dbReference type="GO" id="GO:0005829">
    <property type="term" value="C:cytosol"/>
    <property type="evidence" value="ECO:0007669"/>
    <property type="project" value="TreeGrafter"/>
</dbReference>
<dbReference type="PANTHER" id="PTHR10000">
    <property type="entry name" value="PHOSPHOSERINE PHOSPHATASE"/>
    <property type="match status" value="1"/>
</dbReference>
<keyword evidence="2" id="KW-1185">Reference proteome</keyword>
<dbReference type="InterPro" id="IPR006379">
    <property type="entry name" value="HAD-SF_hydro_IIB"/>
</dbReference>
<proteinExistence type="predicted"/>